<keyword evidence="3" id="KW-1185">Reference proteome</keyword>
<dbReference type="OrthoDB" id="265776at2759"/>
<dbReference type="Proteomes" id="UP000784294">
    <property type="component" value="Unassembled WGS sequence"/>
</dbReference>
<dbReference type="AlphaFoldDB" id="A0A3S5CPV9"/>
<proteinExistence type="predicted"/>
<dbReference type="InterPro" id="IPR038765">
    <property type="entry name" value="Papain-like_cys_pep_sf"/>
</dbReference>
<protein>
    <submittedName>
        <fullName evidence="2">Uncharacterized protein</fullName>
    </submittedName>
</protein>
<feature type="non-terminal residue" evidence="2">
    <location>
        <position position="1"/>
    </location>
</feature>
<sequence>MCSNGDFAIQFHLIFFIRLLSSLFVYVTEQLTRWLFPSVVESDFHNLELSTSFLFYSTSFCLGCPLPCNNDSFLGENCCYLALDWGASSLHLYYQSNREMDFEVHPSVHEARDRICQMIELTDILDGFTDVEMMDTSQGFRCEGCRTVSVVSKKIDLWSLPPIL</sequence>
<evidence type="ECO:0000313" key="2">
    <source>
        <dbReference type="EMBL" id="VEL38469.1"/>
    </source>
</evidence>
<keyword evidence="1" id="KW-0812">Transmembrane</keyword>
<organism evidence="2 3">
    <name type="scientific">Protopolystoma xenopodis</name>
    <dbReference type="NCBI Taxonomy" id="117903"/>
    <lineage>
        <taxon>Eukaryota</taxon>
        <taxon>Metazoa</taxon>
        <taxon>Spiralia</taxon>
        <taxon>Lophotrochozoa</taxon>
        <taxon>Platyhelminthes</taxon>
        <taxon>Monogenea</taxon>
        <taxon>Polyopisthocotylea</taxon>
        <taxon>Polystomatidea</taxon>
        <taxon>Polystomatidae</taxon>
        <taxon>Protopolystoma</taxon>
    </lineage>
</organism>
<comment type="caution">
    <text evidence="2">The sequence shown here is derived from an EMBL/GenBank/DDBJ whole genome shotgun (WGS) entry which is preliminary data.</text>
</comment>
<gene>
    <name evidence="2" type="ORF">PXEA_LOCUS31909</name>
</gene>
<feature type="transmembrane region" description="Helical" evidence="1">
    <location>
        <begin position="7"/>
        <end position="27"/>
    </location>
</feature>
<name>A0A3S5CPV9_9PLAT</name>
<reference evidence="2" key="1">
    <citation type="submission" date="2018-11" db="EMBL/GenBank/DDBJ databases">
        <authorList>
            <consortium name="Pathogen Informatics"/>
        </authorList>
    </citation>
    <scope>NUCLEOTIDE SEQUENCE</scope>
</reference>
<accession>A0A3S5CPV9</accession>
<dbReference type="SUPFAM" id="SSF54001">
    <property type="entry name" value="Cysteine proteinases"/>
    <property type="match status" value="1"/>
</dbReference>
<keyword evidence="1" id="KW-1133">Transmembrane helix</keyword>
<dbReference type="Gene3D" id="3.90.70.10">
    <property type="entry name" value="Cysteine proteinases"/>
    <property type="match status" value="1"/>
</dbReference>
<evidence type="ECO:0000256" key="1">
    <source>
        <dbReference type="SAM" id="Phobius"/>
    </source>
</evidence>
<keyword evidence="1" id="KW-0472">Membrane</keyword>
<dbReference type="EMBL" id="CAAALY010258016">
    <property type="protein sequence ID" value="VEL38469.1"/>
    <property type="molecule type" value="Genomic_DNA"/>
</dbReference>
<evidence type="ECO:0000313" key="3">
    <source>
        <dbReference type="Proteomes" id="UP000784294"/>
    </source>
</evidence>